<evidence type="ECO:0000256" key="1">
    <source>
        <dbReference type="SAM" id="SignalP"/>
    </source>
</evidence>
<sequence length="283" mass="30431">MKNKIIPFVSLIVATAFLFSCSSDDDGDNNGGVTGEVSTSKQYKNLEAATDQINDLTSGAINPGTRSSRKSSQKMSDCYTINQELNEDQTSGTVTIDFGNGCEVEKGDTISGKILMSFSFDINGENISITSNQTMENLVFNDMTVNGTTNLVISISGEGSETITTTSKIDFTWADGLTATIEETGKNEFFTNNETLEFYSLSTNNGSATFSNGDLFSFTTSTPLRIEGDCEYPVSGTIKNTENTVTKTLDFGDGECDSIVTVTDAEGNTTTVDLETTDEDLIF</sequence>
<keyword evidence="3" id="KW-1185">Reference proteome</keyword>
<dbReference type="PROSITE" id="PS51257">
    <property type="entry name" value="PROKAR_LIPOPROTEIN"/>
    <property type="match status" value="1"/>
</dbReference>
<proteinExistence type="predicted"/>
<name>A0A554VAG8_9FLAO</name>
<evidence type="ECO:0000313" key="2">
    <source>
        <dbReference type="EMBL" id="TSE03056.1"/>
    </source>
</evidence>
<dbReference type="Proteomes" id="UP000318833">
    <property type="component" value="Unassembled WGS sequence"/>
</dbReference>
<reference evidence="2 3" key="1">
    <citation type="submission" date="2019-07" db="EMBL/GenBank/DDBJ databases">
        <title>The draft genome sequence of Aquimarina algiphila M91.</title>
        <authorList>
            <person name="Meng X."/>
        </authorList>
    </citation>
    <scope>NUCLEOTIDE SEQUENCE [LARGE SCALE GENOMIC DNA]</scope>
    <source>
        <strain evidence="2 3">M91</strain>
    </source>
</reference>
<organism evidence="2 3">
    <name type="scientific">Aquimarina algiphila</name>
    <dbReference type="NCBI Taxonomy" id="2047982"/>
    <lineage>
        <taxon>Bacteria</taxon>
        <taxon>Pseudomonadati</taxon>
        <taxon>Bacteroidota</taxon>
        <taxon>Flavobacteriia</taxon>
        <taxon>Flavobacteriales</taxon>
        <taxon>Flavobacteriaceae</taxon>
        <taxon>Aquimarina</taxon>
    </lineage>
</organism>
<dbReference type="RefSeq" id="WP_143919131.1">
    <property type="nucleotide sequence ID" value="NZ_CANMIK010000121.1"/>
</dbReference>
<comment type="caution">
    <text evidence="2">The sequence shown here is derived from an EMBL/GenBank/DDBJ whole genome shotgun (WGS) entry which is preliminary data.</text>
</comment>
<gene>
    <name evidence="2" type="ORF">FOF46_30115</name>
</gene>
<protein>
    <recommendedName>
        <fullName evidence="4">Lipocalin-like domain-containing protein</fullName>
    </recommendedName>
</protein>
<dbReference type="AlphaFoldDB" id="A0A554VAG8"/>
<dbReference type="EMBL" id="VLNR01000127">
    <property type="protein sequence ID" value="TSE03056.1"/>
    <property type="molecule type" value="Genomic_DNA"/>
</dbReference>
<evidence type="ECO:0000313" key="3">
    <source>
        <dbReference type="Proteomes" id="UP000318833"/>
    </source>
</evidence>
<dbReference type="OrthoDB" id="1114031at2"/>
<accession>A0A554VAG8</accession>
<evidence type="ECO:0008006" key="4">
    <source>
        <dbReference type="Google" id="ProtNLM"/>
    </source>
</evidence>
<feature type="chain" id="PRO_5022167671" description="Lipocalin-like domain-containing protein" evidence="1">
    <location>
        <begin position="26"/>
        <end position="283"/>
    </location>
</feature>
<feature type="signal peptide" evidence="1">
    <location>
        <begin position="1"/>
        <end position="25"/>
    </location>
</feature>
<keyword evidence="1" id="KW-0732">Signal</keyword>